<name>A0A2U1KTV1_ARTAN</name>
<dbReference type="InterPro" id="IPR022228">
    <property type="entry name" value="DUF3755"/>
</dbReference>
<gene>
    <name evidence="1" type="ORF">CTI12_AA565150</name>
</gene>
<protein>
    <recommendedName>
        <fullName evidence="3">Homeodomain-like protein</fullName>
    </recommendedName>
</protein>
<keyword evidence="2" id="KW-1185">Reference proteome</keyword>
<comment type="caution">
    <text evidence="1">The sequence shown here is derived from an EMBL/GenBank/DDBJ whole genome shotgun (WGS) entry which is preliminary data.</text>
</comment>
<evidence type="ECO:0000313" key="2">
    <source>
        <dbReference type="Proteomes" id="UP000245207"/>
    </source>
</evidence>
<dbReference type="Gene3D" id="1.10.10.60">
    <property type="entry name" value="Homeodomain-like"/>
    <property type="match status" value="1"/>
</dbReference>
<sequence>MDSGFQYDRNLSSAVNRHAISFNSSGGESTSNMIMMGDYYLMNASTAAAATASTSSTRYLGNYGLGNGSSGFTQSGNNSSGSFPGLKHDVGLAVEWSFEEQHKLEEGLSKFSDEPSIMRYIKIAATLRDKTVRDVALRCRWMASKRRKPDDPYMGKKLKDKKDLLESFSKPSMSSAPTLNVAPFSVTMNNRAQMDGTTFEALNGSVRHLLEQNNQVLGQISANISSMKLQENLDLFSHMKSNINAILNDMRYIPGPPLPVSLNEDLAHNILPTTSQRMMHETSRGMYMKQEPRF</sequence>
<dbReference type="OrthoDB" id="19768at2759"/>
<dbReference type="Pfam" id="PF12579">
    <property type="entry name" value="DUF3755"/>
    <property type="match status" value="1"/>
</dbReference>
<dbReference type="PANTHER" id="PTHR14000:SF43">
    <property type="entry name" value="HOMEODOMAIN-LIKE PROTEIN"/>
    <property type="match status" value="1"/>
</dbReference>
<evidence type="ECO:0000313" key="1">
    <source>
        <dbReference type="EMBL" id="PWA40189.1"/>
    </source>
</evidence>
<reference evidence="1 2" key="1">
    <citation type="journal article" date="2018" name="Mol. Plant">
        <title>The genome of Artemisia annua provides insight into the evolution of Asteraceae family and artemisinin biosynthesis.</title>
        <authorList>
            <person name="Shen Q."/>
            <person name="Zhang L."/>
            <person name="Liao Z."/>
            <person name="Wang S."/>
            <person name="Yan T."/>
            <person name="Shi P."/>
            <person name="Liu M."/>
            <person name="Fu X."/>
            <person name="Pan Q."/>
            <person name="Wang Y."/>
            <person name="Lv Z."/>
            <person name="Lu X."/>
            <person name="Zhang F."/>
            <person name="Jiang W."/>
            <person name="Ma Y."/>
            <person name="Chen M."/>
            <person name="Hao X."/>
            <person name="Li L."/>
            <person name="Tang Y."/>
            <person name="Lv G."/>
            <person name="Zhou Y."/>
            <person name="Sun X."/>
            <person name="Brodelius P.E."/>
            <person name="Rose J.K.C."/>
            <person name="Tang K."/>
        </authorList>
    </citation>
    <scope>NUCLEOTIDE SEQUENCE [LARGE SCALE GENOMIC DNA]</scope>
    <source>
        <strain evidence="2">cv. Huhao1</strain>
        <tissue evidence="1">Leaf</tissue>
    </source>
</reference>
<evidence type="ECO:0008006" key="3">
    <source>
        <dbReference type="Google" id="ProtNLM"/>
    </source>
</evidence>
<dbReference type="EMBL" id="PKPP01013991">
    <property type="protein sequence ID" value="PWA40189.1"/>
    <property type="molecule type" value="Genomic_DNA"/>
</dbReference>
<organism evidence="1 2">
    <name type="scientific">Artemisia annua</name>
    <name type="common">Sweet wormwood</name>
    <dbReference type="NCBI Taxonomy" id="35608"/>
    <lineage>
        <taxon>Eukaryota</taxon>
        <taxon>Viridiplantae</taxon>
        <taxon>Streptophyta</taxon>
        <taxon>Embryophyta</taxon>
        <taxon>Tracheophyta</taxon>
        <taxon>Spermatophyta</taxon>
        <taxon>Magnoliopsida</taxon>
        <taxon>eudicotyledons</taxon>
        <taxon>Gunneridae</taxon>
        <taxon>Pentapetalae</taxon>
        <taxon>asterids</taxon>
        <taxon>campanulids</taxon>
        <taxon>Asterales</taxon>
        <taxon>Asteraceae</taxon>
        <taxon>Asteroideae</taxon>
        <taxon>Anthemideae</taxon>
        <taxon>Artemisiinae</taxon>
        <taxon>Artemisia</taxon>
    </lineage>
</organism>
<accession>A0A2U1KTV1</accession>
<dbReference type="AlphaFoldDB" id="A0A2U1KTV1"/>
<proteinExistence type="predicted"/>
<dbReference type="Proteomes" id="UP000245207">
    <property type="component" value="Unassembled WGS sequence"/>
</dbReference>
<dbReference type="PANTHER" id="PTHR14000">
    <property type="entry name" value="FINGER CCCH DOMAIN PROTEIN, PUTATIVE (DUF3755)-RELATED"/>
    <property type="match status" value="1"/>
</dbReference>